<evidence type="ECO:0000313" key="2">
    <source>
        <dbReference type="Proteomes" id="UP000095472"/>
    </source>
</evidence>
<accession>A0ACD5GNF5</accession>
<protein>
    <submittedName>
        <fullName evidence="1">Uncharacterized protein</fullName>
    </submittedName>
</protein>
<name>A0ACD5GNF5_9CYAN</name>
<dbReference type="Proteomes" id="UP000095472">
    <property type="component" value="Chromosome"/>
</dbReference>
<evidence type="ECO:0000313" key="1">
    <source>
        <dbReference type="EMBL" id="XPM62189.1"/>
    </source>
</evidence>
<organism evidence="1 2">
    <name type="scientific">Desertifilum tharense IPPAS B-1220</name>
    <dbReference type="NCBI Taxonomy" id="1781255"/>
    <lineage>
        <taxon>Bacteria</taxon>
        <taxon>Bacillati</taxon>
        <taxon>Cyanobacteriota</taxon>
        <taxon>Cyanophyceae</taxon>
        <taxon>Desertifilales</taxon>
        <taxon>Desertifilaceae</taxon>
        <taxon>Desertifilum</taxon>
    </lineage>
</organism>
<reference evidence="1 2" key="1">
    <citation type="journal article" date="2016" name="Genome Announc.">
        <title>Draft Genome Sequence of the Thermotolerant Cyanobacterium Desertifilum sp. IPPAS B-1220.</title>
        <authorList>
            <person name="Mironov K.S."/>
            <person name="Sinetova M.A."/>
            <person name="Bolatkhan K."/>
            <person name="Zayadan B.K."/>
            <person name="Ustinova V.V."/>
            <person name="Kupriyanova E.V."/>
            <person name="Skrypnik A.N."/>
            <person name="Gogoleva N.E."/>
            <person name="Gogolev Y.V."/>
            <person name="Los D.A."/>
        </authorList>
    </citation>
    <scope>NUCLEOTIDE SEQUENCE [LARGE SCALE GENOMIC DNA]</scope>
    <source>
        <strain evidence="1 2">IPPAS B-1220</strain>
    </source>
</reference>
<sequence>MARGDAESFSASLGNWEVGEEGGWELGVGGWGRRGWGEEEGVRN</sequence>
<proteinExistence type="predicted"/>
<gene>
    <name evidence="1" type="ORF">BH720_020365</name>
</gene>
<keyword evidence="2" id="KW-1185">Reference proteome</keyword>
<dbReference type="EMBL" id="CP182909">
    <property type="protein sequence ID" value="XPM62189.1"/>
    <property type="molecule type" value="Genomic_DNA"/>
</dbReference>